<dbReference type="OrthoDB" id="4217200at2"/>
<sequence length="155" mass="16631">MRIRSILSPVASAVAVVALATPSQAVDNGLYRIHSAQDGKCLKNSEGYIGGELGDCGPNAGWRLVNLSNGTVQIREANDENRCLALSPLKIFPPNVFDDRCGNSPDQWVIDGPSDSRLVVLRLGDAPYMGTLTPNGDRAVLAGQGRPEWFLERLG</sequence>
<dbReference type="RefSeq" id="WP_145764843.1">
    <property type="nucleotide sequence ID" value="NZ_CP109114.1"/>
</dbReference>
<dbReference type="Proteomes" id="UP000318186">
    <property type="component" value="Unassembled WGS sequence"/>
</dbReference>
<evidence type="ECO:0000256" key="1">
    <source>
        <dbReference type="SAM" id="SignalP"/>
    </source>
</evidence>
<keyword evidence="5" id="KW-1185">Reference proteome</keyword>
<name>A0A561UZH0_9ACTN</name>
<feature type="chain" id="PRO_5021737762" evidence="1">
    <location>
        <begin position="26"/>
        <end position="155"/>
    </location>
</feature>
<dbReference type="Gene3D" id="2.80.10.50">
    <property type="match status" value="1"/>
</dbReference>
<dbReference type="InterPro" id="IPR035992">
    <property type="entry name" value="Ricin_B-like_lectins"/>
</dbReference>
<keyword evidence="2" id="KW-0430">Lectin</keyword>
<dbReference type="EMBL" id="CP109114">
    <property type="protein sequence ID" value="WSC14142.1"/>
    <property type="molecule type" value="Genomic_DNA"/>
</dbReference>
<accession>A0A561UZH0</accession>
<evidence type="ECO:0000313" key="4">
    <source>
        <dbReference type="Proteomes" id="UP000318186"/>
    </source>
</evidence>
<dbReference type="EMBL" id="VIWW01000001">
    <property type="protein sequence ID" value="TWG04775.1"/>
    <property type="molecule type" value="Genomic_DNA"/>
</dbReference>
<organism evidence="2 4">
    <name type="scientific">Streptomyces brevispora</name>
    <dbReference type="NCBI Taxonomy" id="887462"/>
    <lineage>
        <taxon>Bacteria</taxon>
        <taxon>Bacillati</taxon>
        <taxon>Actinomycetota</taxon>
        <taxon>Actinomycetes</taxon>
        <taxon>Kitasatosporales</taxon>
        <taxon>Streptomycetaceae</taxon>
        <taxon>Streptomyces</taxon>
    </lineage>
</organism>
<reference evidence="2 4" key="1">
    <citation type="submission" date="2019-06" db="EMBL/GenBank/DDBJ databases">
        <title>Sequencing the genomes of 1000 actinobacteria strains.</title>
        <authorList>
            <person name="Klenk H.-P."/>
        </authorList>
    </citation>
    <scope>NUCLEOTIDE SEQUENCE [LARGE SCALE GENOMIC DNA]</scope>
    <source>
        <strain evidence="2 4">DSM 42059</strain>
    </source>
</reference>
<gene>
    <name evidence="2" type="ORF">FHX80_113247</name>
    <name evidence="3" type="ORF">OIE64_15670</name>
</gene>
<evidence type="ECO:0000313" key="3">
    <source>
        <dbReference type="EMBL" id="WSC14142.1"/>
    </source>
</evidence>
<evidence type="ECO:0000313" key="5">
    <source>
        <dbReference type="Proteomes" id="UP001330827"/>
    </source>
</evidence>
<protein>
    <submittedName>
        <fullName evidence="3">RICIN domain-containing protein</fullName>
    </submittedName>
    <submittedName>
        <fullName evidence="2">Ricin-type beta-trefoil lectin protein</fullName>
    </submittedName>
</protein>
<feature type="signal peptide" evidence="1">
    <location>
        <begin position="1"/>
        <end position="25"/>
    </location>
</feature>
<proteinExistence type="predicted"/>
<keyword evidence="1" id="KW-0732">Signal</keyword>
<reference evidence="3 5" key="2">
    <citation type="submission" date="2022-10" db="EMBL/GenBank/DDBJ databases">
        <title>The complete genomes of actinobacterial strains from the NBC collection.</title>
        <authorList>
            <person name="Joergensen T.S."/>
            <person name="Alvarez Arevalo M."/>
            <person name="Sterndorff E.B."/>
            <person name="Faurdal D."/>
            <person name="Vuksanovic O."/>
            <person name="Mourched A.-S."/>
            <person name="Charusanti P."/>
            <person name="Shaw S."/>
            <person name="Blin K."/>
            <person name="Weber T."/>
        </authorList>
    </citation>
    <scope>NUCLEOTIDE SEQUENCE [LARGE SCALE GENOMIC DNA]</scope>
    <source>
        <strain evidence="3 5">NBC 01769</strain>
    </source>
</reference>
<dbReference type="SUPFAM" id="SSF50370">
    <property type="entry name" value="Ricin B-like lectins"/>
    <property type="match status" value="1"/>
</dbReference>
<dbReference type="Proteomes" id="UP001330827">
    <property type="component" value="Chromosome"/>
</dbReference>
<dbReference type="AlphaFoldDB" id="A0A561UZH0"/>
<dbReference type="GO" id="GO:0030246">
    <property type="term" value="F:carbohydrate binding"/>
    <property type="evidence" value="ECO:0007669"/>
    <property type="project" value="UniProtKB-KW"/>
</dbReference>
<evidence type="ECO:0000313" key="2">
    <source>
        <dbReference type="EMBL" id="TWG04775.1"/>
    </source>
</evidence>